<dbReference type="Proteomes" id="UP000515465">
    <property type="component" value="Chromosome"/>
</dbReference>
<name>A0A7G6SSC7_9HYPH</name>
<dbReference type="AlphaFoldDB" id="A0A7G6SSC7"/>
<sequence>MKRLHFSILTIGCLALGIVAIEAKPVQLTADQIGVVEQTIRSLLKDQTNVKFGKPGATTSSTGSVIVCGRYYAKSGFAGYSGETAYRGQFDSADTGTKYLPAFDIITMPENQSETDDLIKRCASLGVDVPPIGK</sequence>
<dbReference type="RefSeq" id="WP_183464234.1">
    <property type="nucleotide sequence ID" value="NZ_CP050296.1"/>
</dbReference>
<evidence type="ECO:0000313" key="1">
    <source>
        <dbReference type="EMBL" id="QND57409.1"/>
    </source>
</evidence>
<gene>
    <name evidence="1" type="ORF">HB778_12865</name>
</gene>
<organism evidence="1 2">
    <name type="scientific">Mesorhizobium huakuii</name>
    <dbReference type="NCBI Taxonomy" id="28104"/>
    <lineage>
        <taxon>Bacteria</taxon>
        <taxon>Pseudomonadati</taxon>
        <taxon>Pseudomonadota</taxon>
        <taxon>Alphaproteobacteria</taxon>
        <taxon>Hyphomicrobiales</taxon>
        <taxon>Phyllobacteriaceae</taxon>
        <taxon>Mesorhizobium</taxon>
    </lineage>
</organism>
<dbReference type="PROSITE" id="PS51300">
    <property type="entry name" value="NIRD"/>
    <property type="match status" value="1"/>
</dbReference>
<reference evidence="2" key="1">
    <citation type="journal article" date="2020" name="Mol. Plant Microbe">
        <title>Rhizobial microsymbionts of the narrowly endemic Oxytropis species growing in Kamchatka are characterized by significant genetic diversity and possess a set of genes that are associated with T3SS and T6SS secretion systems and can affect the development of symbiosis.</title>
        <authorList>
            <person name="Safronova V."/>
            <person name="Guro P."/>
            <person name="Sazanova A."/>
            <person name="Kuznetsova I."/>
            <person name="Belimov A."/>
            <person name="Yakubov V."/>
            <person name="Chirak E."/>
            <person name="Afonin A."/>
            <person name="Gogolev Y."/>
            <person name="Andronov E."/>
            <person name="Tikhonovich I."/>
        </authorList>
    </citation>
    <scope>NUCLEOTIDE SEQUENCE [LARGE SCALE GENOMIC DNA]</scope>
    <source>
        <strain evidence="2">583</strain>
    </source>
</reference>
<protein>
    <submittedName>
        <fullName evidence="1">Uncharacterized protein</fullName>
    </submittedName>
</protein>
<evidence type="ECO:0000313" key="2">
    <source>
        <dbReference type="Proteomes" id="UP000515465"/>
    </source>
</evidence>
<accession>A0A7G6SSC7</accession>
<dbReference type="EMBL" id="CP050296">
    <property type="protein sequence ID" value="QND57409.1"/>
    <property type="molecule type" value="Genomic_DNA"/>
</dbReference>
<proteinExistence type="predicted"/>